<organism evidence="2 3">
    <name type="scientific">Alkalihalobacillus trypoxylicola</name>
    <dbReference type="NCBI Taxonomy" id="519424"/>
    <lineage>
        <taxon>Bacteria</taxon>
        <taxon>Bacillati</taxon>
        <taxon>Bacillota</taxon>
        <taxon>Bacilli</taxon>
        <taxon>Bacillales</taxon>
        <taxon>Bacillaceae</taxon>
        <taxon>Alkalihalobacillus</taxon>
    </lineage>
</organism>
<gene>
    <name evidence="2" type="ORF">AZF04_10850</name>
</gene>
<dbReference type="PANTHER" id="PTHR39173:SF1">
    <property type="entry name" value="ACETYLTRANSFERASE"/>
    <property type="match status" value="1"/>
</dbReference>
<dbReference type="STRING" id="519424.AZF04_10850"/>
<dbReference type="Proteomes" id="UP000075806">
    <property type="component" value="Unassembled WGS sequence"/>
</dbReference>
<evidence type="ECO:0000313" key="3">
    <source>
        <dbReference type="Proteomes" id="UP000075806"/>
    </source>
</evidence>
<dbReference type="InterPro" id="IPR016181">
    <property type="entry name" value="Acyl_CoA_acyltransferase"/>
</dbReference>
<dbReference type="SUPFAM" id="SSF55729">
    <property type="entry name" value="Acyl-CoA N-acyltransferases (Nat)"/>
    <property type="match status" value="1"/>
</dbReference>
<dbReference type="AlphaFoldDB" id="A0A162D185"/>
<evidence type="ECO:0000259" key="1">
    <source>
        <dbReference type="PROSITE" id="PS51186"/>
    </source>
</evidence>
<dbReference type="RefSeq" id="WP_061949810.1">
    <property type="nucleotide sequence ID" value="NZ_LTAO01000036.1"/>
</dbReference>
<evidence type="ECO:0000313" key="2">
    <source>
        <dbReference type="EMBL" id="KYG27681.1"/>
    </source>
</evidence>
<dbReference type="OrthoDB" id="9797989at2"/>
<accession>A0A162D185</accession>
<proteinExistence type="predicted"/>
<dbReference type="PROSITE" id="PS51186">
    <property type="entry name" value="GNAT"/>
    <property type="match status" value="1"/>
</dbReference>
<keyword evidence="2" id="KW-0808">Transferase</keyword>
<dbReference type="Gene3D" id="3.40.630.30">
    <property type="match status" value="1"/>
</dbReference>
<keyword evidence="3" id="KW-1185">Reference proteome</keyword>
<comment type="caution">
    <text evidence="2">The sequence shown here is derived from an EMBL/GenBank/DDBJ whole genome shotgun (WGS) entry which is preliminary data.</text>
</comment>
<reference evidence="2" key="1">
    <citation type="submission" date="2016-02" db="EMBL/GenBank/DDBJ databases">
        <title>Genome sequence of Bacillus trypoxylicola KCTC 13244(T).</title>
        <authorList>
            <person name="Jeong H."/>
            <person name="Park S.-H."/>
            <person name="Choi S.-K."/>
        </authorList>
    </citation>
    <scope>NUCLEOTIDE SEQUENCE [LARGE SCALE GENOMIC DNA]</scope>
    <source>
        <strain evidence="2">KCTC 13244</strain>
    </source>
</reference>
<dbReference type="GO" id="GO:0016747">
    <property type="term" value="F:acyltransferase activity, transferring groups other than amino-acyl groups"/>
    <property type="evidence" value="ECO:0007669"/>
    <property type="project" value="InterPro"/>
</dbReference>
<dbReference type="PANTHER" id="PTHR39173">
    <property type="entry name" value="ACETYLTRANSFERASE"/>
    <property type="match status" value="1"/>
</dbReference>
<dbReference type="Pfam" id="PF13302">
    <property type="entry name" value="Acetyltransf_3"/>
    <property type="match status" value="1"/>
</dbReference>
<sequence length="175" mass="20065">MQNIKLVKPTATLKSEYIEFYRDWINSEEKMVPWVIQENPEPFERMIQFLVEQENGEGLIGEQVKNSTFWLKNDSGKVVGAVNIRHELNGFLREQGGHIGYGIRPSERKKGYATELLKLALKELAKLGKKEALVCCDSENIASFKTIKNNGGRPETDYVHSDGQIIKRFWVPCHL</sequence>
<dbReference type="InterPro" id="IPR000182">
    <property type="entry name" value="GNAT_dom"/>
</dbReference>
<protein>
    <submittedName>
        <fullName evidence="2">GCN5 family acetyltransferase</fullName>
    </submittedName>
</protein>
<feature type="domain" description="N-acetyltransferase" evidence="1">
    <location>
        <begin position="18"/>
        <end position="172"/>
    </location>
</feature>
<name>A0A162D185_9BACI</name>
<dbReference type="EMBL" id="LTAO01000036">
    <property type="protein sequence ID" value="KYG27681.1"/>
    <property type="molecule type" value="Genomic_DNA"/>
</dbReference>